<gene>
    <name evidence="2" type="ORF">OKIOD_LOCUS15154</name>
</gene>
<name>A0ABN7T8Z6_OIKDI</name>
<evidence type="ECO:0000313" key="2">
    <source>
        <dbReference type="EMBL" id="CAG5112141.1"/>
    </source>
</evidence>
<evidence type="ECO:0000313" key="3">
    <source>
        <dbReference type="Proteomes" id="UP001158576"/>
    </source>
</evidence>
<dbReference type="EMBL" id="OU015567">
    <property type="protein sequence ID" value="CAG5112141.1"/>
    <property type="molecule type" value="Genomic_DNA"/>
</dbReference>
<feature type="region of interest" description="Disordered" evidence="1">
    <location>
        <begin position="1"/>
        <end position="99"/>
    </location>
</feature>
<sequence length="99" mass="11311">MAVRLRNKERKTAPTDEGRRRTVHELMSLFGKNKKSSPETSESEEPSKEARQSPRPISQLNSGSPKPTERLPPSPKPRTIFFDANWRQIPTPRRSTDSV</sequence>
<evidence type="ECO:0000256" key="1">
    <source>
        <dbReference type="SAM" id="MobiDB-lite"/>
    </source>
</evidence>
<keyword evidence="3" id="KW-1185">Reference proteome</keyword>
<accession>A0ABN7T8Z6</accession>
<proteinExistence type="predicted"/>
<organism evidence="2 3">
    <name type="scientific">Oikopleura dioica</name>
    <name type="common">Tunicate</name>
    <dbReference type="NCBI Taxonomy" id="34765"/>
    <lineage>
        <taxon>Eukaryota</taxon>
        <taxon>Metazoa</taxon>
        <taxon>Chordata</taxon>
        <taxon>Tunicata</taxon>
        <taxon>Appendicularia</taxon>
        <taxon>Copelata</taxon>
        <taxon>Oikopleuridae</taxon>
        <taxon>Oikopleura</taxon>
    </lineage>
</organism>
<dbReference type="Proteomes" id="UP001158576">
    <property type="component" value="Chromosome 2"/>
</dbReference>
<feature type="compositionally biased region" description="Basic and acidic residues" evidence="1">
    <location>
        <begin position="10"/>
        <end position="24"/>
    </location>
</feature>
<protein>
    <submittedName>
        <fullName evidence="2">Oidioi.mRNA.OKI2018_I69.chr2.g6389.t1.cds</fullName>
    </submittedName>
</protein>
<feature type="compositionally biased region" description="Polar residues" evidence="1">
    <location>
        <begin position="55"/>
        <end position="65"/>
    </location>
</feature>
<reference evidence="2 3" key="1">
    <citation type="submission" date="2021-04" db="EMBL/GenBank/DDBJ databases">
        <authorList>
            <person name="Bliznina A."/>
        </authorList>
    </citation>
    <scope>NUCLEOTIDE SEQUENCE [LARGE SCALE GENOMIC DNA]</scope>
</reference>